<dbReference type="EMBL" id="HBGW01049366">
    <property type="protein sequence ID" value="CAD9581451.1"/>
    <property type="molecule type" value="Transcribed_RNA"/>
</dbReference>
<evidence type="ECO:0000256" key="1">
    <source>
        <dbReference type="SAM" id="MobiDB-lite"/>
    </source>
</evidence>
<gene>
    <name evidence="2" type="ORF">BRAN1462_LOCUS31427</name>
</gene>
<name>A0A7S2KNR0_9DINO</name>
<organism evidence="2">
    <name type="scientific">Zooxanthella nutricula</name>
    <dbReference type="NCBI Taxonomy" id="1333877"/>
    <lineage>
        <taxon>Eukaryota</taxon>
        <taxon>Sar</taxon>
        <taxon>Alveolata</taxon>
        <taxon>Dinophyceae</taxon>
        <taxon>Peridiniales</taxon>
        <taxon>Peridiniales incertae sedis</taxon>
        <taxon>Zooxanthella</taxon>
    </lineage>
</organism>
<feature type="region of interest" description="Disordered" evidence="1">
    <location>
        <begin position="176"/>
        <end position="201"/>
    </location>
</feature>
<reference evidence="2" key="1">
    <citation type="submission" date="2021-01" db="EMBL/GenBank/DDBJ databases">
        <authorList>
            <person name="Corre E."/>
            <person name="Pelletier E."/>
            <person name="Niang G."/>
            <person name="Scheremetjew M."/>
            <person name="Finn R."/>
            <person name="Kale V."/>
            <person name="Holt S."/>
            <person name="Cochrane G."/>
            <person name="Meng A."/>
            <person name="Brown T."/>
            <person name="Cohen L."/>
        </authorList>
    </citation>
    <scope>NUCLEOTIDE SEQUENCE</scope>
    <source>
        <strain evidence="2">RCC3387</strain>
    </source>
</reference>
<protein>
    <submittedName>
        <fullName evidence="2">Uncharacterized protein</fullName>
    </submittedName>
</protein>
<sequence>MAKQLRSFLKSLVLSCEAPAGEAPQEPLGPKRFQVLRGKNDGVYAQAAEEFARFLNGTFLHSLPSTVELLDEVLSPFAVVGRPDVLVLPTTWKARPKIGRWWEWLTDGGGRAAAAGRPMALEDFEKRFALAKRRFMVRVSAAEPIVMAYILWLILEDVLGATARDGQQEAMLALPSPADAEGAGNSSAAPSGLRDGISQYV</sequence>
<evidence type="ECO:0000313" key="2">
    <source>
        <dbReference type="EMBL" id="CAD9581451.1"/>
    </source>
</evidence>
<accession>A0A7S2KNR0</accession>
<dbReference type="AlphaFoldDB" id="A0A7S2KNR0"/>
<proteinExistence type="predicted"/>